<comment type="caution">
    <text evidence="4">The sequence shown here is derived from an EMBL/GenBank/DDBJ whole genome shotgun (WGS) entry which is preliminary data.</text>
</comment>
<dbReference type="GO" id="GO:0016020">
    <property type="term" value="C:membrane"/>
    <property type="evidence" value="ECO:0007669"/>
    <property type="project" value="TreeGrafter"/>
</dbReference>
<keyword evidence="2" id="KW-0732">Signal</keyword>
<accession>A0A5C8JIN8</accession>
<feature type="domain" description="Peptidase M1 membrane alanine aminopeptidase" evidence="3">
    <location>
        <begin position="368"/>
        <end position="559"/>
    </location>
</feature>
<dbReference type="Proteomes" id="UP000321926">
    <property type="component" value="Unassembled WGS sequence"/>
</dbReference>
<dbReference type="PANTHER" id="PTHR11533">
    <property type="entry name" value="PROTEASE M1 ZINC METALLOPROTEASE"/>
    <property type="match status" value="1"/>
</dbReference>
<dbReference type="SUPFAM" id="SSF55486">
    <property type="entry name" value="Metalloproteases ('zincins'), catalytic domain"/>
    <property type="match status" value="1"/>
</dbReference>
<evidence type="ECO:0000313" key="4">
    <source>
        <dbReference type="EMBL" id="TXK37488.1"/>
    </source>
</evidence>
<dbReference type="CDD" id="cd09604">
    <property type="entry name" value="M1_APN_like"/>
    <property type="match status" value="1"/>
</dbReference>
<gene>
    <name evidence="4" type="ORF">FVR03_15265</name>
</gene>
<feature type="chain" id="PRO_5022742048" evidence="2">
    <location>
        <begin position="23"/>
        <end position="776"/>
    </location>
</feature>
<evidence type="ECO:0000259" key="3">
    <source>
        <dbReference type="Pfam" id="PF01433"/>
    </source>
</evidence>
<dbReference type="InterPro" id="IPR050344">
    <property type="entry name" value="Peptidase_M1_aminopeptidases"/>
</dbReference>
<feature type="signal peptide" evidence="2">
    <location>
        <begin position="1"/>
        <end position="22"/>
    </location>
</feature>
<protein>
    <submittedName>
        <fullName evidence="4">M1 family metallopeptidase</fullName>
    </submittedName>
</protein>
<dbReference type="GO" id="GO:0070006">
    <property type="term" value="F:metalloaminopeptidase activity"/>
    <property type="evidence" value="ECO:0007669"/>
    <property type="project" value="TreeGrafter"/>
</dbReference>
<dbReference type="Pfam" id="PF01433">
    <property type="entry name" value="Peptidase_M1"/>
    <property type="match status" value="1"/>
</dbReference>
<dbReference type="InterPro" id="IPR027268">
    <property type="entry name" value="Peptidase_M4/M1_CTD_sf"/>
</dbReference>
<dbReference type="AlphaFoldDB" id="A0A5C8JIN8"/>
<dbReference type="OrthoDB" id="9814383at2"/>
<feature type="compositionally biased region" description="Low complexity" evidence="1">
    <location>
        <begin position="750"/>
        <end position="776"/>
    </location>
</feature>
<keyword evidence="5" id="KW-1185">Reference proteome</keyword>
<dbReference type="GO" id="GO:0005737">
    <property type="term" value="C:cytoplasm"/>
    <property type="evidence" value="ECO:0007669"/>
    <property type="project" value="TreeGrafter"/>
</dbReference>
<evidence type="ECO:0000256" key="1">
    <source>
        <dbReference type="SAM" id="MobiDB-lite"/>
    </source>
</evidence>
<feature type="region of interest" description="Disordered" evidence="1">
    <location>
        <begin position="747"/>
        <end position="776"/>
    </location>
</feature>
<dbReference type="InterPro" id="IPR014782">
    <property type="entry name" value="Peptidase_M1_dom"/>
</dbReference>
<evidence type="ECO:0000256" key="2">
    <source>
        <dbReference type="SAM" id="SignalP"/>
    </source>
</evidence>
<dbReference type="Gene3D" id="1.10.390.10">
    <property type="entry name" value="Neutral Protease Domain 2"/>
    <property type="match status" value="1"/>
</dbReference>
<dbReference type="RefSeq" id="WP_147922627.1">
    <property type="nucleotide sequence ID" value="NZ_VRTY01000060.1"/>
</dbReference>
<dbReference type="GO" id="GO:0008270">
    <property type="term" value="F:zinc ion binding"/>
    <property type="evidence" value="ECO:0007669"/>
    <property type="project" value="InterPro"/>
</dbReference>
<dbReference type="GO" id="GO:0043171">
    <property type="term" value="P:peptide catabolic process"/>
    <property type="evidence" value="ECO:0007669"/>
    <property type="project" value="TreeGrafter"/>
</dbReference>
<dbReference type="PANTHER" id="PTHR11533:SF174">
    <property type="entry name" value="PUROMYCIN-SENSITIVE AMINOPEPTIDASE-RELATED"/>
    <property type="match status" value="1"/>
</dbReference>
<reference evidence="4 5" key="1">
    <citation type="submission" date="2019-08" db="EMBL/GenBank/DDBJ databases">
        <authorList>
            <person name="Shi S."/>
        </authorList>
    </citation>
    <scope>NUCLEOTIDE SEQUENCE [LARGE SCALE GENOMIC DNA]</scope>
    <source>
        <strain evidence="4 5">GY10130</strain>
    </source>
</reference>
<organism evidence="4 5">
    <name type="scientific">Pontibacter qinzhouensis</name>
    <dbReference type="NCBI Taxonomy" id="2603253"/>
    <lineage>
        <taxon>Bacteria</taxon>
        <taxon>Pseudomonadati</taxon>
        <taxon>Bacteroidota</taxon>
        <taxon>Cytophagia</taxon>
        <taxon>Cytophagales</taxon>
        <taxon>Hymenobacteraceae</taxon>
        <taxon>Pontibacter</taxon>
    </lineage>
</organism>
<name>A0A5C8JIN8_9BACT</name>
<evidence type="ECO:0000313" key="5">
    <source>
        <dbReference type="Proteomes" id="UP000321926"/>
    </source>
</evidence>
<dbReference type="GO" id="GO:0042277">
    <property type="term" value="F:peptide binding"/>
    <property type="evidence" value="ECO:0007669"/>
    <property type="project" value="TreeGrafter"/>
</dbReference>
<dbReference type="EMBL" id="VRTY01000060">
    <property type="protein sequence ID" value="TXK37488.1"/>
    <property type="molecule type" value="Genomic_DNA"/>
</dbReference>
<dbReference type="GO" id="GO:0005615">
    <property type="term" value="C:extracellular space"/>
    <property type="evidence" value="ECO:0007669"/>
    <property type="project" value="TreeGrafter"/>
</dbReference>
<proteinExistence type="predicted"/>
<sequence>MRNLLKGIALFCFLAGPLAVKAQDTKFGQLGQELPTPNTYRTASGAPGHQYWQQRADYTIKVELNDQNQSVTGSETITYTNNSPDVLTYLWLQLDQNIYEPNSMSNLTRTGSLEERMSIQAMERLARENFDGGFKIQAVKERGGKALNYTINNTMMRVDLPSPLKPKQSFTFSIDWHHNINNQLTLGGRSGYEYFPTDGNYLYEMAQWFPRMAVYDDVNGWQHKQFLGSGEFALPFGDYKVSITVPADHVVAATGELQNASQVLSSTQQKRFADAAKSNKPVVIVTQEEATQAEKSKASAKKTWTYAATNVRDFAWASSRKFIWDAMNVRVAGKNILAMSYYPKEGNPLWGQYSTASVAHTLQVYSKHTIDYPYPVAISVHGPVGGMEYPMLSFNGYRPEPDGTYSDRTKYGLISVIIHEVGHNFFPMIINSDERQWTWMDEGLNTFMQYIAEQEWERNYPSRRGEPQNIVEYMKSDKSTQVPIMTNSESVLQFGNNAYGKPATALNILRETVMGRELFDYAFKEYATRWAFKHPMPADFFRTMEDASGVDLDWFWRGWFYTTDHTDMAIEGVKWYTIDSQNPEFVNAQKREQLNKAPQTLSQQRNLQDIPRTLVDANPELNDFYNSYDPLTTTAADQQRYQSFLNGLSPEQKKILDSGMNFYEVGFKNLGGLVMPLIVRMEFEDGTDEVVNIPAEIWRLNNTDITKVFVTEKPVASFTLDPFLQTADTDLSNNTFPRRLAPSRFELFKQQSQQPQNPMQRQNSSSRSNQRNSTGQ</sequence>